<dbReference type="EnsemblMetazoa" id="CapteT47260">
    <property type="protein sequence ID" value="CapteP47260"/>
    <property type="gene ID" value="CapteG47260"/>
</dbReference>
<reference evidence="3" key="3">
    <citation type="submission" date="2015-06" db="UniProtKB">
        <authorList>
            <consortium name="EnsemblMetazoa"/>
        </authorList>
    </citation>
    <scope>IDENTIFICATION</scope>
</reference>
<dbReference type="HOGENOM" id="CLU_008905_5_0_1"/>
<dbReference type="AlphaFoldDB" id="R7TAA0"/>
<dbReference type="OrthoDB" id="6132182at2759"/>
<evidence type="ECO:0000259" key="1">
    <source>
        <dbReference type="PROSITE" id="PS50234"/>
    </source>
</evidence>
<dbReference type="InterPro" id="IPR036465">
    <property type="entry name" value="vWFA_dom_sf"/>
</dbReference>
<dbReference type="SMART" id="SM00327">
    <property type="entry name" value="VWA"/>
    <property type="match status" value="1"/>
</dbReference>
<organism evidence="2">
    <name type="scientific">Capitella teleta</name>
    <name type="common">Polychaete worm</name>
    <dbReference type="NCBI Taxonomy" id="283909"/>
    <lineage>
        <taxon>Eukaryota</taxon>
        <taxon>Metazoa</taxon>
        <taxon>Spiralia</taxon>
        <taxon>Lophotrochozoa</taxon>
        <taxon>Annelida</taxon>
        <taxon>Polychaeta</taxon>
        <taxon>Sedentaria</taxon>
        <taxon>Scolecida</taxon>
        <taxon>Capitellidae</taxon>
        <taxon>Capitella</taxon>
    </lineage>
</organism>
<dbReference type="PANTHER" id="PTHR24020:SF84">
    <property type="entry name" value="VWFA DOMAIN-CONTAINING PROTEIN"/>
    <property type="match status" value="1"/>
</dbReference>
<protein>
    <recommendedName>
        <fullName evidence="1">VWFA domain-containing protein</fullName>
    </recommendedName>
</protein>
<evidence type="ECO:0000313" key="2">
    <source>
        <dbReference type="EMBL" id="ELT90639.1"/>
    </source>
</evidence>
<gene>
    <name evidence="2" type="ORF">CAPTEDRAFT_47260</name>
</gene>
<dbReference type="EMBL" id="KB310836">
    <property type="protein sequence ID" value="ELT90639.1"/>
    <property type="molecule type" value="Genomic_DNA"/>
</dbReference>
<dbReference type="SUPFAM" id="SSF53300">
    <property type="entry name" value="vWA-like"/>
    <property type="match status" value="1"/>
</dbReference>
<reference evidence="4" key="1">
    <citation type="submission" date="2012-12" db="EMBL/GenBank/DDBJ databases">
        <authorList>
            <person name="Hellsten U."/>
            <person name="Grimwood J."/>
            <person name="Chapman J.A."/>
            <person name="Shapiro H."/>
            <person name="Aerts A."/>
            <person name="Otillar R.P."/>
            <person name="Terry A.Y."/>
            <person name="Boore J.L."/>
            <person name="Simakov O."/>
            <person name="Marletaz F."/>
            <person name="Cho S.-J."/>
            <person name="Edsinger-Gonzales E."/>
            <person name="Havlak P."/>
            <person name="Kuo D.-H."/>
            <person name="Larsson T."/>
            <person name="Lv J."/>
            <person name="Arendt D."/>
            <person name="Savage R."/>
            <person name="Osoegawa K."/>
            <person name="de Jong P."/>
            <person name="Lindberg D.R."/>
            <person name="Seaver E.C."/>
            <person name="Weisblat D.A."/>
            <person name="Putnam N.H."/>
            <person name="Grigoriev I.V."/>
            <person name="Rokhsar D.S."/>
        </authorList>
    </citation>
    <scope>NUCLEOTIDE SEQUENCE</scope>
    <source>
        <strain evidence="4">I ESC-2004</strain>
    </source>
</reference>
<dbReference type="Proteomes" id="UP000014760">
    <property type="component" value="Unassembled WGS sequence"/>
</dbReference>
<dbReference type="EMBL" id="AMQN01003070">
    <property type="status" value="NOT_ANNOTATED_CDS"/>
    <property type="molecule type" value="Genomic_DNA"/>
</dbReference>
<dbReference type="InterPro" id="IPR050525">
    <property type="entry name" value="ECM_Assembly_Org"/>
</dbReference>
<evidence type="ECO:0000313" key="4">
    <source>
        <dbReference type="Proteomes" id="UP000014760"/>
    </source>
</evidence>
<accession>R7TAA0</accession>
<dbReference type="PANTHER" id="PTHR24020">
    <property type="entry name" value="COLLAGEN ALPHA"/>
    <property type="match status" value="1"/>
</dbReference>
<dbReference type="STRING" id="283909.R7TAA0"/>
<dbReference type="Gene3D" id="3.40.50.410">
    <property type="entry name" value="von Willebrand factor, type A domain"/>
    <property type="match status" value="1"/>
</dbReference>
<dbReference type="Pfam" id="PF00092">
    <property type="entry name" value="VWA"/>
    <property type="match status" value="1"/>
</dbReference>
<feature type="domain" description="VWFA" evidence="1">
    <location>
        <begin position="8"/>
        <end position="123"/>
    </location>
</feature>
<dbReference type="OMA" id="EFELGAH"/>
<keyword evidence="4" id="KW-1185">Reference proteome</keyword>
<proteinExistence type="predicted"/>
<dbReference type="PRINTS" id="PR00453">
    <property type="entry name" value="VWFADOMAIN"/>
</dbReference>
<dbReference type="InterPro" id="IPR002035">
    <property type="entry name" value="VWF_A"/>
</dbReference>
<feature type="non-terminal residue" evidence="2">
    <location>
        <position position="123"/>
    </location>
</feature>
<reference evidence="2 4" key="2">
    <citation type="journal article" date="2013" name="Nature">
        <title>Insights into bilaterian evolution from three spiralian genomes.</title>
        <authorList>
            <person name="Simakov O."/>
            <person name="Marletaz F."/>
            <person name="Cho S.J."/>
            <person name="Edsinger-Gonzales E."/>
            <person name="Havlak P."/>
            <person name="Hellsten U."/>
            <person name="Kuo D.H."/>
            <person name="Larsson T."/>
            <person name="Lv J."/>
            <person name="Arendt D."/>
            <person name="Savage R."/>
            <person name="Osoegawa K."/>
            <person name="de Jong P."/>
            <person name="Grimwood J."/>
            <person name="Chapman J.A."/>
            <person name="Shapiro H."/>
            <person name="Aerts A."/>
            <person name="Otillar R.P."/>
            <person name="Terry A.Y."/>
            <person name="Boore J.L."/>
            <person name="Grigoriev I.V."/>
            <person name="Lindberg D.R."/>
            <person name="Seaver E.C."/>
            <person name="Weisblat D.A."/>
            <person name="Putnam N.H."/>
            <person name="Rokhsar D.S."/>
        </authorList>
    </citation>
    <scope>NUCLEOTIDE SEQUENCE</scope>
    <source>
        <strain evidence="2 4">I ESC-2004</strain>
    </source>
</reference>
<dbReference type="PROSITE" id="PS50234">
    <property type="entry name" value="VWFA"/>
    <property type="match status" value="1"/>
</dbReference>
<name>R7TAA0_CAPTE</name>
<sequence length="123" mass="13463">SACSKVVDVVFVLDASGSIPEDDFQRILNFVRDLASRLDVESKNARVAVVTFSDNPEAVFYLNSYDQTADITLAIQGIEYTHGSTNMAGAWRFVREVMFSEANGARVGVEHIALIITDGESDD</sequence>
<feature type="non-terminal residue" evidence="2">
    <location>
        <position position="1"/>
    </location>
</feature>
<evidence type="ECO:0000313" key="3">
    <source>
        <dbReference type="EnsemblMetazoa" id="CapteP47260"/>
    </source>
</evidence>